<accession>A0AAE1DFM0</accession>
<keyword evidence="2" id="KW-1185">Reference proteome</keyword>
<dbReference type="EMBL" id="JAWDGP010004017">
    <property type="protein sequence ID" value="KAK3768796.1"/>
    <property type="molecule type" value="Genomic_DNA"/>
</dbReference>
<reference evidence="1" key="1">
    <citation type="journal article" date="2023" name="G3 (Bethesda)">
        <title>A reference genome for the long-term kleptoplast-retaining sea slug Elysia crispata morphotype clarki.</title>
        <authorList>
            <person name="Eastman K.E."/>
            <person name="Pendleton A.L."/>
            <person name="Shaikh M.A."/>
            <person name="Suttiyut T."/>
            <person name="Ogas R."/>
            <person name="Tomko P."/>
            <person name="Gavelis G."/>
            <person name="Widhalm J.R."/>
            <person name="Wisecaver J.H."/>
        </authorList>
    </citation>
    <scope>NUCLEOTIDE SEQUENCE</scope>
    <source>
        <strain evidence="1">ECLA1</strain>
    </source>
</reference>
<dbReference type="AlphaFoldDB" id="A0AAE1DFM0"/>
<sequence length="97" mass="10768">MRQGWSMERRHLSPFVVHGNLFLSTISTSSGALARRMETSGVAIRIIFRENSHSKESSSTNPNKVLNLLCSTLAQIRRRPVMVVVAVPIVPTHGTEI</sequence>
<dbReference type="Proteomes" id="UP001283361">
    <property type="component" value="Unassembled WGS sequence"/>
</dbReference>
<evidence type="ECO:0000313" key="2">
    <source>
        <dbReference type="Proteomes" id="UP001283361"/>
    </source>
</evidence>
<evidence type="ECO:0000313" key="1">
    <source>
        <dbReference type="EMBL" id="KAK3768796.1"/>
    </source>
</evidence>
<comment type="caution">
    <text evidence="1">The sequence shown here is derived from an EMBL/GenBank/DDBJ whole genome shotgun (WGS) entry which is preliminary data.</text>
</comment>
<organism evidence="1 2">
    <name type="scientific">Elysia crispata</name>
    <name type="common">lettuce slug</name>
    <dbReference type="NCBI Taxonomy" id="231223"/>
    <lineage>
        <taxon>Eukaryota</taxon>
        <taxon>Metazoa</taxon>
        <taxon>Spiralia</taxon>
        <taxon>Lophotrochozoa</taxon>
        <taxon>Mollusca</taxon>
        <taxon>Gastropoda</taxon>
        <taxon>Heterobranchia</taxon>
        <taxon>Euthyneura</taxon>
        <taxon>Panpulmonata</taxon>
        <taxon>Sacoglossa</taxon>
        <taxon>Placobranchoidea</taxon>
        <taxon>Plakobranchidae</taxon>
        <taxon>Elysia</taxon>
    </lineage>
</organism>
<name>A0AAE1DFM0_9GAST</name>
<gene>
    <name evidence="1" type="ORF">RRG08_061255</name>
</gene>
<protein>
    <submittedName>
        <fullName evidence="1">Uncharacterized protein</fullName>
    </submittedName>
</protein>
<proteinExistence type="predicted"/>